<gene>
    <name evidence="3" type="ORF">DC363_12500</name>
</gene>
<protein>
    <recommendedName>
        <fullName evidence="5">Ferrochelatase</fullName>
    </recommendedName>
</protein>
<dbReference type="RefSeq" id="WP_108641491.1">
    <property type="nucleotide sequence ID" value="NZ_QCYG01000007.1"/>
</dbReference>
<keyword evidence="2" id="KW-0732">Signal</keyword>
<dbReference type="Proteomes" id="UP000244817">
    <property type="component" value="Unassembled WGS sequence"/>
</dbReference>
<dbReference type="AlphaFoldDB" id="A0A2T7FVB9"/>
<keyword evidence="1" id="KW-0812">Transmembrane</keyword>
<organism evidence="3 4">
    <name type="scientific">Thalassorhabdomicrobium marinisediminis</name>
    <dbReference type="NCBI Taxonomy" id="2170577"/>
    <lineage>
        <taxon>Bacteria</taxon>
        <taxon>Pseudomonadati</taxon>
        <taxon>Pseudomonadota</taxon>
        <taxon>Alphaproteobacteria</taxon>
        <taxon>Rhodobacterales</taxon>
        <taxon>Paracoccaceae</taxon>
        <taxon>Thalassorhabdomicrobium</taxon>
    </lineage>
</organism>
<feature type="chain" id="PRO_5015738320" description="Ferrochelatase" evidence="2">
    <location>
        <begin position="22"/>
        <end position="63"/>
    </location>
</feature>
<proteinExistence type="predicted"/>
<evidence type="ECO:0000313" key="3">
    <source>
        <dbReference type="EMBL" id="PVA06123.1"/>
    </source>
</evidence>
<evidence type="ECO:0000313" key="4">
    <source>
        <dbReference type="Proteomes" id="UP000244817"/>
    </source>
</evidence>
<evidence type="ECO:0000256" key="2">
    <source>
        <dbReference type="SAM" id="SignalP"/>
    </source>
</evidence>
<keyword evidence="4" id="KW-1185">Reference proteome</keyword>
<evidence type="ECO:0008006" key="5">
    <source>
        <dbReference type="Google" id="ProtNLM"/>
    </source>
</evidence>
<keyword evidence="1" id="KW-0472">Membrane</keyword>
<feature type="transmembrane region" description="Helical" evidence="1">
    <location>
        <begin position="47"/>
        <end position="62"/>
    </location>
</feature>
<keyword evidence="1" id="KW-1133">Transmembrane helix</keyword>
<comment type="caution">
    <text evidence="3">The sequence shown here is derived from an EMBL/GenBank/DDBJ whole genome shotgun (WGS) entry which is preliminary data.</text>
</comment>
<evidence type="ECO:0000256" key="1">
    <source>
        <dbReference type="SAM" id="Phobius"/>
    </source>
</evidence>
<feature type="signal peptide" evidence="2">
    <location>
        <begin position="1"/>
        <end position="21"/>
    </location>
</feature>
<name>A0A2T7FVB9_9RHOB</name>
<accession>A0A2T7FVB9</accession>
<sequence>MKKTSLLAASFFAVSTMTATAGGLSAPVMEPVVIVEEVETASDTSGLLQWMILAAVIVAATAN</sequence>
<reference evidence="3 4" key="1">
    <citation type="submission" date="2018-04" db="EMBL/GenBank/DDBJ databases">
        <title>Pelagivirga bohaiensis gen. nov., sp. nov., a bacterium isolated from the Bohai Sea.</title>
        <authorList>
            <person name="Ji X."/>
        </authorList>
    </citation>
    <scope>NUCLEOTIDE SEQUENCE [LARGE SCALE GENOMIC DNA]</scope>
    <source>
        <strain evidence="3 4">BH-SD16</strain>
    </source>
</reference>
<dbReference type="EMBL" id="QCYG01000007">
    <property type="protein sequence ID" value="PVA06123.1"/>
    <property type="molecule type" value="Genomic_DNA"/>
</dbReference>